<evidence type="ECO:0000256" key="1">
    <source>
        <dbReference type="SAM" id="MobiDB-lite"/>
    </source>
</evidence>
<feature type="domain" description="Something about silencing protein 4" evidence="2">
    <location>
        <begin position="306"/>
        <end position="401"/>
    </location>
</feature>
<accession>A0A8K0X953</accession>
<dbReference type="PANTHER" id="PTHR38422:SF1">
    <property type="entry name" value="SOMETHING ABOUT SILENCING PROTEIN 4"/>
    <property type="match status" value="1"/>
</dbReference>
<dbReference type="Proteomes" id="UP000813385">
    <property type="component" value="Unassembled WGS sequence"/>
</dbReference>
<proteinExistence type="predicted"/>
<dbReference type="GO" id="GO:0004402">
    <property type="term" value="F:histone acetyltransferase activity"/>
    <property type="evidence" value="ECO:0007669"/>
    <property type="project" value="TreeGrafter"/>
</dbReference>
<dbReference type="OrthoDB" id="1938992at2759"/>
<sequence length="559" mass="62739">MAVQTALMASNTRSNRRAARNATTDDRDLRDAPPPKTRDAQQRADHEGTTTTLPPIGRTKRLLSTSGRESDLADVPAPKRQKTDVHGGPPKHRNKPRSQLRAATTTTQPQPTAKASPQPDTQKPSPQVSRRDPPPTVEAKPDAKPRTSSTASHASRGTGSAAPPVPKHRAAAKKSIQHELDRLQPSNSDSKENPGGRKLRSQEATRFKSELSAYFLDYDEVIGNDPKEQHLLNFDTPIIVDDSSPRIFQGKVVAPLFTEPQPAANDAQDDYPIRGYGDALFSDLFDAQRIDFDFLGNSYKGKTLEDPLADELYLPVHRKAERLERSIRNTEKGRAQHEKDQIIRILDGLQGHDWLRIMGVSGVTESRKKSFEPARRHFIKGCQAIIDKFRQWGLAEKRRKAEKERALAERAEQDGSDEDDDVAVESGSDEDEVPDSDDDDDSAPVDENDVEASIAKQLRQEAAARSRIAARAGRKRARTPPPPKPAPPPREFKSFFKKKHERDTALNRNRRSGRRVLAWGEPVPDMPQQEFMLPEEFLDPETMKAHARKRRRQRRGSRH</sequence>
<organism evidence="3 4">
    <name type="scientific">Plectosphaerella cucumerina</name>
    <dbReference type="NCBI Taxonomy" id="40658"/>
    <lineage>
        <taxon>Eukaryota</taxon>
        <taxon>Fungi</taxon>
        <taxon>Dikarya</taxon>
        <taxon>Ascomycota</taxon>
        <taxon>Pezizomycotina</taxon>
        <taxon>Sordariomycetes</taxon>
        <taxon>Hypocreomycetidae</taxon>
        <taxon>Glomerellales</taxon>
        <taxon>Plectosphaerellaceae</taxon>
        <taxon>Plectosphaerella</taxon>
    </lineage>
</organism>
<dbReference type="InterPro" id="IPR029184">
    <property type="entry name" value="Sas4_dom"/>
</dbReference>
<feature type="compositionally biased region" description="Pro residues" evidence="1">
    <location>
        <begin position="479"/>
        <end position="489"/>
    </location>
</feature>
<evidence type="ECO:0000313" key="3">
    <source>
        <dbReference type="EMBL" id="KAH7375258.1"/>
    </source>
</evidence>
<feature type="compositionally biased region" description="Basic and acidic residues" evidence="1">
    <location>
        <begin position="129"/>
        <end position="145"/>
    </location>
</feature>
<evidence type="ECO:0000259" key="2">
    <source>
        <dbReference type="Pfam" id="PF15460"/>
    </source>
</evidence>
<dbReference type="EMBL" id="JAGPXD010000001">
    <property type="protein sequence ID" value="KAH7375258.1"/>
    <property type="molecule type" value="Genomic_DNA"/>
</dbReference>
<feature type="compositionally biased region" description="Basic residues" evidence="1">
    <location>
        <begin position="89"/>
        <end position="98"/>
    </location>
</feature>
<comment type="caution">
    <text evidence="3">The sequence shown here is derived from an EMBL/GenBank/DDBJ whole genome shotgun (WGS) entry which is preliminary data.</text>
</comment>
<feature type="region of interest" description="Disordered" evidence="1">
    <location>
        <begin position="405"/>
        <end position="559"/>
    </location>
</feature>
<protein>
    <submittedName>
        <fullName evidence="3">Something about silencing, SAS, complex subunit 4-domain-containing protein</fullName>
    </submittedName>
</protein>
<feature type="region of interest" description="Disordered" evidence="1">
    <location>
        <begin position="1"/>
        <end position="204"/>
    </location>
</feature>
<feature type="compositionally biased region" description="Basic and acidic residues" evidence="1">
    <location>
        <begin position="23"/>
        <end position="48"/>
    </location>
</feature>
<feature type="compositionally biased region" description="Basic and acidic residues" evidence="1">
    <location>
        <begin position="189"/>
        <end position="204"/>
    </location>
</feature>
<keyword evidence="4" id="KW-1185">Reference proteome</keyword>
<dbReference type="InterPro" id="IPR038988">
    <property type="entry name" value="Sas4"/>
</dbReference>
<dbReference type="Pfam" id="PF15460">
    <property type="entry name" value="SAS4"/>
    <property type="match status" value="1"/>
</dbReference>
<reference evidence="3" key="1">
    <citation type="journal article" date="2021" name="Nat. Commun.">
        <title>Genetic determinants of endophytism in the Arabidopsis root mycobiome.</title>
        <authorList>
            <person name="Mesny F."/>
            <person name="Miyauchi S."/>
            <person name="Thiergart T."/>
            <person name="Pickel B."/>
            <person name="Atanasova L."/>
            <person name="Karlsson M."/>
            <person name="Huettel B."/>
            <person name="Barry K.W."/>
            <person name="Haridas S."/>
            <person name="Chen C."/>
            <person name="Bauer D."/>
            <person name="Andreopoulos W."/>
            <person name="Pangilinan J."/>
            <person name="LaButti K."/>
            <person name="Riley R."/>
            <person name="Lipzen A."/>
            <person name="Clum A."/>
            <person name="Drula E."/>
            <person name="Henrissat B."/>
            <person name="Kohler A."/>
            <person name="Grigoriev I.V."/>
            <person name="Martin F.M."/>
            <person name="Hacquard S."/>
        </authorList>
    </citation>
    <scope>NUCLEOTIDE SEQUENCE</scope>
    <source>
        <strain evidence="3">MPI-CAGE-AT-0016</strain>
    </source>
</reference>
<gene>
    <name evidence="3" type="ORF">B0T11DRAFT_269978</name>
</gene>
<name>A0A8K0X953_9PEZI</name>
<feature type="compositionally biased region" description="Polar residues" evidence="1">
    <location>
        <begin position="146"/>
        <end position="158"/>
    </location>
</feature>
<feature type="compositionally biased region" description="Low complexity" evidence="1">
    <location>
        <begin position="102"/>
        <end position="119"/>
    </location>
</feature>
<evidence type="ECO:0000313" key="4">
    <source>
        <dbReference type="Proteomes" id="UP000813385"/>
    </source>
</evidence>
<feature type="compositionally biased region" description="Basic residues" evidence="1">
    <location>
        <begin position="545"/>
        <end position="559"/>
    </location>
</feature>
<dbReference type="GO" id="GO:0033255">
    <property type="term" value="C:SAS acetyltransferase complex"/>
    <property type="evidence" value="ECO:0007669"/>
    <property type="project" value="InterPro"/>
</dbReference>
<dbReference type="AlphaFoldDB" id="A0A8K0X953"/>
<feature type="compositionally biased region" description="Acidic residues" evidence="1">
    <location>
        <begin position="414"/>
        <end position="450"/>
    </location>
</feature>
<dbReference type="PANTHER" id="PTHR38422">
    <property type="entry name" value="SOMETHING ABOUT SILENCING PROTEIN 4"/>
    <property type="match status" value="1"/>
</dbReference>